<keyword evidence="5" id="KW-0560">Oxidoreductase</keyword>
<keyword evidence="2" id="KW-0285">Flavoprotein</keyword>
<evidence type="ECO:0000313" key="8">
    <source>
        <dbReference type="EMBL" id="RUS97603.1"/>
    </source>
</evidence>
<dbReference type="InterPro" id="IPR036188">
    <property type="entry name" value="FAD/NAD-bd_sf"/>
</dbReference>
<dbReference type="GO" id="GO:0070189">
    <property type="term" value="P:kynurenine metabolic process"/>
    <property type="evidence" value="ECO:0007669"/>
    <property type="project" value="TreeGrafter"/>
</dbReference>
<evidence type="ECO:0000259" key="7">
    <source>
        <dbReference type="Pfam" id="PF01494"/>
    </source>
</evidence>
<keyword evidence="4" id="KW-0521">NADP</keyword>
<comment type="cofactor">
    <cofactor evidence="1">
        <name>FAD</name>
        <dbReference type="ChEBI" id="CHEBI:57692"/>
    </cofactor>
</comment>
<dbReference type="EMBL" id="RSCL01000031">
    <property type="protein sequence ID" value="RUS97603.1"/>
    <property type="molecule type" value="Genomic_DNA"/>
</dbReference>
<dbReference type="OrthoDB" id="9782160at2"/>
<keyword evidence="3" id="KW-0274">FAD</keyword>
<evidence type="ECO:0000256" key="6">
    <source>
        <dbReference type="ARBA" id="ARBA00023033"/>
    </source>
</evidence>
<reference evidence="8" key="1">
    <citation type="submission" date="2018-12" db="EMBL/GenBank/DDBJ databases">
        <authorList>
            <person name="Will S."/>
            <person name="Neumann-Schaal M."/>
            <person name="Henke P."/>
        </authorList>
    </citation>
    <scope>NUCLEOTIDE SEQUENCE</scope>
    <source>
        <strain evidence="8">PCC 7102</strain>
    </source>
</reference>
<evidence type="ECO:0000256" key="4">
    <source>
        <dbReference type="ARBA" id="ARBA00022857"/>
    </source>
</evidence>
<protein>
    <submittedName>
        <fullName evidence="8">Kynurenine 3-monooxygenase</fullName>
    </submittedName>
</protein>
<dbReference type="RefSeq" id="WP_127086371.1">
    <property type="nucleotide sequence ID" value="NZ_RSCL01000031.1"/>
</dbReference>
<dbReference type="PANTHER" id="PTHR46028:SF2">
    <property type="entry name" value="KYNURENINE 3-MONOOXYGENASE"/>
    <property type="match status" value="1"/>
</dbReference>
<dbReference type="GO" id="GO:0071949">
    <property type="term" value="F:FAD binding"/>
    <property type="evidence" value="ECO:0007669"/>
    <property type="project" value="InterPro"/>
</dbReference>
<evidence type="ECO:0000256" key="2">
    <source>
        <dbReference type="ARBA" id="ARBA00022630"/>
    </source>
</evidence>
<feature type="domain" description="FAD-binding" evidence="7">
    <location>
        <begin position="4"/>
        <end position="356"/>
    </location>
</feature>
<proteinExistence type="predicted"/>
<dbReference type="InterPro" id="IPR002938">
    <property type="entry name" value="FAD-bd"/>
</dbReference>
<keyword evidence="6 8" id="KW-0503">Monooxygenase</keyword>
<evidence type="ECO:0000256" key="3">
    <source>
        <dbReference type="ARBA" id="ARBA00022827"/>
    </source>
</evidence>
<dbReference type="PANTHER" id="PTHR46028">
    <property type="entry name" value="KYNURENINE 3-MONOOXYGENASE"/>
    <property type="match status" value="1"/>
</dbReference>
<dbReference type="SUPFAM" id="SSF51905">
    <property type="entry name" value="FAD/NAD(P)-binding domain"/>
    <property type="match status" value="1"/>
</dbReference>
<accession>A0A433UUS6</accession>
<comment type="caution">
    <text evidence="8">The sequence shown here is derived from an EMBL/GenBank/DDBJ whole genome shotgun (WGS) entry which is preliminary data.</text>
</comment>
<reference evidence="8" key="2">
    <citation type="journal article" date="2019" name="Genome Biol. Evol.">
        <title>Day and night: Metabolic profiles and evolutionary relationships of six axenic non-marine cyanobacteria.</title>
        <authorList>
            <person name="Will S.E."/>
            <person name="Henke P."/>
            <person name="Boedeker C."/>
            <person name="Huang S."/>
            <person name="Brinkmann H."/>
            <person name="Rohde M."/>
            <person name="Jarek M."/>
            <person name="Friedl T."/>
            <person name="Seufert S."/>
            <person name="Schumacher M."/>
            <person name="Overmann J."/>
            <person name="Neumann-Schaal M."/>
            <person name="Petersen J."/>
        </authorList>
    </citation>
    <scope>NUCLEOTIDE SEQUENCE [LARGE SCALE GENOMIC DNA]</scope>
    <source>
        <strain evidence="8">PCC 7102</strain>
    </source>
</reference>
<dbReference type="AlphaFoldDB" id="A0A433UUS6"/>
<dbReference type="Gene3D" id="3.50.50.60">
    <property type="entry name" value="FAD/NAD(P)-binding domain"/>
    <property type="match status" value="1"/>
</dbReference>
<dbReference type="GO" id="GO:0004502">
    <property type="term" value="F:kynurenine 3-monooxygenase activity"/>
    <property type="evidence" value="ECO:0007669"/>
    <property type="project" value="TreeGrafter"/>
</dbReference>
<name>A0A433UUS6_9CYAN</name>
<dbReference type="Proteomes" id="UP000271624">
    <property type="component" value="Unassembled WGS sequence"/>
</dbReference>
<dbReference type="Pfam" id="PF01494">
    <property type="entry name" value="FAD_binding_3"/>
    <property type="match status" value="1"/>
</dbReference>
<organism evidence="8 9">
    <name type="scientific">Dulcicalothrix desertica PCC 7102</name>
    <dbReference type="NCBI Taxonomy" id="232991"/>
    <lineage>
        <taxon>Bacteria</taxon>
        <taxon>Bacillati</taxon>
        <taxon>Cyanobacteriota</taxon>
        <taxon>Cyanophyceae</taxon>
        <taxon>Nostocales</taxon>
        <taxon>Calotrichaceae</taxon>
        <taxon>Dulcicalothrix</taxon>
    </lineage>
</organism>
<dbReference type="PRINTS" id="PR00420">
    <property type="entry name" value="RNGMNOXGNASE"/>
</dbReference>
<evidence type="ECO:0000256" key="5">
    <source>
        <dbReference type="ARBA" id="ARBA00023002"/>
    </source>
</evidence>
<gene>
    <name evidence="8" type="primary">kmo</name>
    <name evidence="8" type="ORF">DSM106972_083400</name>
</gene>
<evidence type="ECO:0000256" key="1">
    <source>
        <dbReference type="ARBA" id="ARBA00001974"/>
    </source>
</evidence>
<keyword evidence="9" id="KW-1185">Reference proteome</keyword>
<evidence type="ECO:0000313" key="9">
    <source>
        <dbReference type="Proteomes" id="UP000271624"/>
    </source>
</evidence>
<sequence>MNKKVVIVGAGPVGLLLAHYLLGRDSYQIDIYERRSDPRTVSFSKSRSYPVVINQRGIEALSNIEGVFEALKATSVESVGSMIHLKDAKTRVLPREKPIYILDRTHLVITLLETLTKKYDSSRLNIHFDHRCKLLDFEANIVTFENVASTAEVCANYNLLIGADGSKSRVREKFLSQDLFEFEQKYIPYAYKSIFLTTDEPPSLQPGYIHTWRAGNGIAATLVPLRDGTISGTINFPRKNNAIANFSTTEDVVQFFRYNFPEISQLLSLEEAEAFLNRPISNILTIRCSHYHYSDSVLLIGDAAHATSPSLGQGCNAAFEDVVIFNTLLNEYSDNWAEALAQFTLRRKPDAHALVELSDNAFPMSDKLLFFEFFIRLRSAQILHQLFPKRFSKSLLQLVSETTLPYSEILNTYQNWITKVKQSNKRYMTKTEI</sequence>